<evidence type="ECO:0000256" key="2">
    <source>
        <dbReference type="ARBA" id="ARBA00022692"/>
    </source>
</evidence>
<dbReference type="InterPro" id="IPR005033">
    <property type="entry name" value="YEATS"/>
</dbReference>
<dbReference type="PANTHER" id="PTHR47573">
    <property type="entry name" value="PROTEIN AF-9 HOMOLOG"/>
    <property type="match status" value="1"/>
</dbReference>
<keyword evidence="4" id="KW-0805">Transcription regulation</keyword>
<dbReference type="GO" id="GO:0004930">
    <property type="term" value="F:G protein-coupled receptor activity"/>
    <property type="evidence" value="ECO:0007669"/>
    <property type="project" value="InterPro"/>
</dbReference>
<dbReference type="GO" id="GO:0016020">
    <property type="term" value="C:membrane"/>
    <property type="evidence" value="ECO:0007669"/>
    <property type="project" value="UniProtKB-SubCell"/>
</dbReference>
<evidence type="ECO:0000256" key="9">
    <source>
        <dbReference type="SAM" id="Coils"/>
    </source>
</evidence>
<evidence type="ECO:0000256" key="1">
    <source>
        <dbReference type="ARBA" id="ARBA00004370"/>
    </source>
</evidence>
<dbReference type="CDD" id="cd00637">
    <property type="entry name" value="7tm_classA_rhodopsin-like"/>
    <property type="match status" value="1"/>
</dbReference>
<accession>A0A2B4RDQ7</accession>
<keyword evidence="2 10" id="KW-0812">Transmembrane</keyword>
<organism evidence="13 14">
    <name type="scientific">Stylophora pistillata</name>
    <name type="common">Smooth cauliflower coral</name>
    <dbReference type="NCBI Taxonomy" id="50429"/>
    <lineage>
        <taxon>Eukaryota</taxon>
        <taxon>Metazoa</taxon>
        <taxon>Cnidaria</taxon>
        <taxon>Anthozoa</taxon>
        <taxon>Hexacorallia</taxon>
        <taxon>Scleractinia</taxon>
        <taxon>Astrocoeniina</taxon>
        <taxon>Pocilloporidae</taxon>
        <taxon>Stylophora</taxon>
    </lineage>
</organism>
<feature type="domain" description="G-protein coupled receptors family 1 profile" evidence="11">
    <location>
        <begin position="36"/>
        <end position="79"/>
    </location>
</feature>
<dbReference type="GO" id="GO:0006355">
    <property type="term" value="P:regulation of DNA-templated transcription"/>
    <property type="evidence" value="ECO:0007669"/>
    <property type="project" value="InterPro"/>
</dbReference>
<evidence type="ECO:0000256" key="8">
    <source>
        <dbReference type="PROSITE-ProRule" id="PRU00376"/>
    </source>
</evidence>
<evidence type="ECO:0000313" key="13">
    <source>
        <dbReference type="EMBL" id="PFX15761.1"/>
    </source>
</evidence>
<comment type="caution">
    <text evidence="13">The sequence shown here is derived from an EMBL/GenBank/DDBJ whole genome shotgun (WGS) entry which is preliminary data.</text>
</comment>
<evidence type="ECO:0000256" key="10">
    <source>
        <dbReference type="SAM" id="Phobius"/>
    </source>
</evidence>
<feature type="transmembrane region" description="Helical" evidence="10">
    <location>
        <begin position="58"/>
        <end position="79"/>
    </location>
</feature>
<dbReference type="Proteomes" id="UP000225706">
    <property type="component" value="Unassembled WGS sequence"/>
</dbReference>
<evidence type="ECO:0000256" key="3">
    <source>
        <dbReference type="ARBA" id="ARBA00022989"/>
    </source>
</evidence>
<dbReference type="PROSITE" id="PS50262">
    <property type="entry name" value="G_PROTEIN_RECEP_F1_2"/>
    <property type="match status" value="1"/>
</dbReference>
<feature type="transmembrane region" description="Helical" evidence="10">
    <location>
        <begin position="20"/>
        <end position="46"/>
    </location>
</feature>
<dbReference type="Gene3D" id="1.20.1070.10">
    <property type="entry name" value="Rhodopsin 7-helix transmembrane proteins"/>
    <property type="match status" value="1"/>
</dbReference>
<dbReference type="InterPro" id="IPR000276">
    <property type="entry name" value="GPCR_Rhodpsn"/>
</dbReference>
<dbReference type="InterPro" id="IPR055129">
    <property type="entry name" value="YEATS_dom"/>
</dbReference>
<gene>
    <name evidence="13" type="primary">YEATS4</name>
    <name evidence="13" type="ORF">AWC38_SpisGene20021</name>
</gene>
<dbReference type="InterPro" id="IPR017452">
    <property type="entry name" value="GPCR_Rhodpsn_7TM"/>
</dbReference>
<keyword evidence="3 10" id="KW-1133">Transmembrane helix</keyword>
<keyword evidence="7 8" id="KW-0539">Nucleus</keyword>
<comment type="subcellular location">
    <subcellularLocation>
        <location evidence="1">Membrane</location>
    </subcellularLocation>
    <subcellularLocation>
        <location evidence="8">Nucleus</location>
    </subcellularLocation>
</comment>
<evidence type="ECO:0000313" key="14">
    <source>
        <dbReference type="Proteomes" id="UP000225706"/>
    </source>
</evidence>
<dbReference type="PANTHER" id="PTHR47573:SF1">
    <property type="entry name" value="PROTEIN AF-9 HOMOLOG"/>
    <property type="match status" value="1"/>
</dbReference>
<keyword evidence="9" id="KW-0175">Coiled coil</keyword>
<keyword evidence="6" id="KW-0804">Transcription</keyword>
<dbReference type="PRINTS" id="PR00237">
    <property type="entry name" value="GPCRRHODOPSN"/>
</dbReference>
<dbReference type="STRING" id="50429.A0A2B4RDQ7"/>
<dbReference type="PROSITE" id="PS51037">
    <property type="entry name" value="YEATS"/>
    <property type="match status" value="1"/>
</dbReference>
<keyword evidence="5 10" id="KW-0472">Membrane</keyword>
<name>A0A2B4RDQ7_STYPI</name>
<evidence type="ECO:0000256" key="7">
    <source>
        <dbReference type="ARBA" id="ARBA00023242"/>
    </source>
</evidence>
<evidence type="ECO:0000256" key="6">
    <source>
        <dbReference type="ARBA" id="ARBA00023163"/>
    </source>
</evidence>
<dbReference type="OrthoDB" id="10042731at2759"/>
<sequence>MSLIGLYPCSNISAPTALSITSATFCSLLTVTATTGNVLVLLAVIIDPNRNLRSPFNFLVANLAAADLIVGCVALPMSVEFYIRESLTDKITLLPRDDARRGITIIKPVIFGNVSHYFGKKRESDGHTHGWTVFLRPFKNEDMSSYVKKVHFKLHESYANPLRVGKKKKKSHGRIDNYMEVDVRSRQGERWTDRYIKKNFDRWCFAMAVNSKSHELAYTGTYQDNFFFLDTVVTKPPYEVNESGAEIEQRTTASIGAARQKIGKEISELNEKLKVCKDAIQQMKAEIAKLEQQEIEGPEQSTAPAVVHCKVLQISGGSQVTWTVLTAARKLMYARSCSRSDEYLRELFSLFKGTLKAIKELLPSDSVIHRCVVDFELAIWSAVQSVLADVEIMECVFHWTQALWRKVQELGVTMAYDKDDGTHSFIHSLMALPFLLAQEIEVQFDCIHQNCLPGPLEDLVNYVETTWINGTYPLECCSIYGQPIWTNNA</sequence>
<dbReference type="Gene3D" id="2.60.40.1970">
    <property type="entry name" value="YEATS domain"/>
    <property type="match status" value="1"/>
</dbReference>
<dbReference type="GO" id="GO:0005634">
    <property type="term" value="C:nucleus"/>
    <property type="evidence" value="ECO:0007669"/>
    <property type="project" value="UniProtKB-SubCell"/>
</dbReference>
<dbReference type="Pfam" id="PF03366">
    <property type="entry name" value="YEATS"/>
    <property type="match status" value="1"/>
</dbReference>
<feature type="domain" description="YEATS" evidence="12">
    <location>
        <begin position="99"/>
        <end position="248"/>
    </location>
</feature>
<dbReference type="SUPFAM" id="SSF81321">
    <property type="entry name" value="Family A G protein-coupled receptor-like"/>
    <property type="match status" value="1"/>
</dbReference>
<evidence type="ECO:0000259" key="11">
    <source>
        <dbReference type="PROSITE" id="PS50262"/>
    </source>
</evidence>
<dbReference type="InterPro" id="IPR038704">
    <property type="entry name" value="YEAST_sf"/>
</dbReference>
<evidence type="ECO:0000256" key="4">
    <source>
        <dbReference type="ARBA" id="ARBA00023015"/>
    </source>
</evidence>
<proteinExistence type="predicted"/>
<evidence type="ECO:0000259" key="12">
    <source>
        <dbReference type="PROSITE" id="PS51037"/>
    </source>
</evidence>
<evidence type="ECO:0000256" key="5">
    <source>
        <dbReference type="ARBA" id="ARBA00023136"/>
    </source>
</evidence>
<protein>
    <submittedName>
        <fullName evidence="13">YEATS domain-containing protein 4</fullName>
    </submittedName>
</protein>
<dbReference type="EMBL" id="LSMT01000614">
    <property type="protein sequence ID" value="PFX15761.1"/>
    <property type="molecule type" value="Genomic_DNA"/>
</dbReference>
<reference evidence="14" key="1">
    <citation type="journal article" date="2017" name="bioRxiv">
        <title>Comparative analysis of the genomes of Stylophora pistillata and Acropora digitifera provides evidence for extensive differences between species of corals.</title>
        <authorList>
            <person name="Voolstra C.R."/>
            <person name="Li Y."/>
            <person name="Liew Y.J."/>
            <person name="Baumgarten S."/>
            <person name="Zoccola D."/>
            <person name="Flot J.-F."/>
            <person name="Tambutte S."/>
            <person name="Allemand D."/>
            <person name="Aranda M."/>
        </authorList>
    </citation>
    <scope>NUCLEOTIDE SEQUENCE [LARGE SCALE GENOMIC DNA]</scope>
</reference>
<feature type="coiled-coil region" evidence="9">
    <location>
        <begin position="266"/>
        <end position="296"/>
    </location>
</feature>
<dbReference type="AlphaFoldDB" id="A0A2B4RDQ7"/>
<keyword evidence="14" id="KW-1185">Reference proteome</keyword>